<proteinExistence type="inferred from homology"/>
<evidence type="ECO:0000313" key="5">
    <source>
        <dbReference type="EMBL" id="BBU68651.1"/>
    </source>
</evidence>
<evidence type="ECO:0000259" key="4">
    <source>
        <dbReference type="PROSITE" id="PS00662"/>
    </source>
</evidence>
<evidence type="ECO:0000256" key="1">
    <source>
        <dbReference type="ARBA" id="ARBA00006611"/>
    </source>
</evidence>
<dbReference type="SMART" id="SM00382">
    <property type="entry name" value="AAA"/>
    <property type="match status" value="1"/>
</dbReference>
<dbReference type="CDD" id="cd01129">
    <property type="entry name" value="PulE-GspE-like"/>
    <property type="match status" value="1"/>
</dbReference>
<dbReference type="InterPro" id="IPR001482">
    <property type="entry name" value="T2SS/T4SS_dom"/>
</dbReference>
<protein>
    <submittedName>
        <fullName evidence="5">Type 4 fimbrial assembly protein PilB</fullName>
    </submittedName>
</protein>
<keyword evidence="2" id="KW-0547">Nucleotide-binding</keyword>
<reference evidence="6" key="1">
    <citation type="submission" date="2020-01" db="EMBL/GenBank/DDBJ databases">
        <title>Phosphoaccumulans saitamaens gen. nov., sp. nov., a polyphosphate accumulating bacterium isolated from surface river water.</title>
        <authorList>
            <person name="Watanabe K."/>
            <person name="Suda W."/>
        </authorList>
    </citation>
    <scope>NUCLEOTIDE SEQUENCE [LARGE SCALE GENOMIC DNA]</scope>
    <source>
        <strain evidence="6">ICHIAU1</strain>
    </source>
</reference>
<dbReference type="InterPro" id="IPR003593">
    <property type="entry name" value="AAA+_ATPase"/>
</dbReference>
<dbReference type="OrthoDB" id="5790493at2"/>
<dbReference type="EMBL" id="AP022345">
    <property type="protein sequence ID" value="BBU68651.1"/>
    <property type="molecule type" value="Genomic_DNA"/>
</dbReference>
<gene>
    <name evidence="5" type="primary">pilB</name>
    <name evidence="5" type="ORF">ICHIAU1_09340</name>
</gene>
<accession>A0A7R6QX18</accession>
<dbReference type="InterPro" id="IPR037257">
    <property type="entry name" value="T2SS_E_N_sf"/>
</dbReference>
<name>A0A7R6QX18_9RHOO</name>
<dbReference type="InterPro" id="IPR007831">
    <property type="entry name" value="T2SS_GspE_N"/>
</dbReference>
<dbReference type="PANTHER" id="PTHR30258:SF1">
    <property type="entry name" value="PROTEIN TRANSPORT PROTEIN HOFB HOMOLOG"/>
    <property type="match status" value="1"/>
</dbReference>
<dbReference type="InterPro" id="IPR027417">
    <property type="entry name" value="P-loop_NTPase"/>
</dbReference>
<dbReference type="Gene3D" id="3.40.50.300">
    <property type="entry name" value="P-loop containing nucleotide triphosphate hydrolases"/>
    <property type="match status" value="1"/>
</dbReference>
<feature type="domain" description="Bacterial type II secretion system protein E" evidence="4">
    <location>
        <begin position="360"/>
        <end position="374"/>
    </location>
</feature>
<organism evidence="5 6">
    <name type="scientific">Fluviibacter phosphoraccumulans</name>
    <dbReference type="NCBI Taxonomy" id="1751046"/>
    <lineage>
        <taxon>Bacteria</taxon>
        <taxon>Pseudomonadati</taxon>
        <taxon>Pseudomonadota</taxon>
        <taxon>Betaproteobacteria</taxon>
        <taxon>Rhodocyclales</taxon>
        <taxon>Fluviibacteraceae</taxon>
        <taxon>Fluviibacter</taxon>
    </lineage>
</organism>
<evidence type="ECO:0000256" key="3">
    <source>
        <dbReference type="ARBA" id="ARBA00022840"/>
    </source>
</evidence>
<dbReference type="Gene3D" id="3.30.450.90">
    <property type="match status" value="1"/>
</dbReference>
<evidence type="ECO:0000256" key="2">
    <source>
        <dbReference type="ARBA" id="ARBA00022741"/>
    </source>
</evidence>
<dbReference type="Pfam" id="PF05157">
    <property type="entry name" value="MshEN"/>
    <property type="match status" value="1"/>
</dbReference>
<dbReference type="RefSeq" id="WP_162050576.1">
    <property type="nucleotide sequence ID" value="NZ_AP022345.1"/>
</dbReference>
<dbReference type="Gene3D" id="3.30.300.160">
    <property type="entry name" value="Type II secretion system, protein E, N-terminal domain"/>
    <property type="match status" value="1"/>
</dbReference>
<evidence type="ECO:0000313" key="6">
    <source>
        <dbReference type="Proteomes" id="UP000463961"/>
    </source>
</evidence>
<dbReference type="GO" id="GO:0005524">
    <property type="term" value="F:ATP binding"/>
    <property type="evidence" value="ECO:0007669"/>
    <property type="project" value="UniProtKB-KW"/>
</dbReference>
<dbReference type="SUPFAM" id="SSF160246">
    <property type="entry name" value="EspE N-terminal domain-like"/>
    <property type="match status" value="1"/>
</dbReference>
<dbReference type="AlphaFoldDB" id="A0A7R6QX18"/>
<dbReference type="FunFam" id="3.30.450.90:FF:000001">
    <property type="entry name" value="Type II secretion system ATPase GspE"/>
    <property type="match status" value="1"/>
</dbReference>
<dbReference type="PROSITE" id="PS00662">
    <property type="entry name" value="T2SP_E"/>
    <property type="match status" value="1"/>
</dbReference>
<dbReference type="FunFam" id="3.40.50.300:FF:000398">
    <property type="entry name" value="Type IV pilus assembly ATPase PilB"/>
    <property type="match status" value="1"/>
</dbReference>
<dbReference type="Pfam" id="PF00437">
    <property type="entry name" value="T2SSE"/>
    <property type="match status" value="1"/>
</dbReference>
<keyword evidence="6" id="KW-1185">Reference proteome</keyword>
<dbReference type="Proteomes" id="UP000463961">
    <property type="component" value="Chromosome"/>
</dbReference>
<dbReference type="PANTHER" id="PTHR30258">
    <property type="entry name" value="TYPE II SECRETION SYSTEM PROTEIN GSPE-RELATED"/>
    <property type="match status" value="1"/>
</dbReference>
<dbReference type="SUPFAM" id="SSF52540">
    <property type="entry name" value="P-loop containing nucleoside triphosphate hydrolases"/>
    <property type="match status" value="1"/>
</dbReference>
<dbReference type="GO" id="GO:0005886">
    <property type="term" value="C:plasma membrane"/>
    <property type="evidence" value="ECO:0007669"/>
    <property type="project" value="TreeGrafter"/>
</dbReference>
<sequence length="552" mass="59755">MSTLARALIQSGLIPEEAVARCQLRALQRQTSLPAELVTATLIEAPAIARFIETTFGFAYVDLDPTHPMPACPGIELAPNPRFYPISLSGKRLRLAMADPTDDTLISGLRFQTGLEIDPCVADVTQLALCAAAVRNQGPLPSSNGLRNSSDTAVDEAPVVRFLQKTLSVAIERGASDIHFEPYENSYRVRYRIDGVLHAQESPPDQFKDMVASRLKVLSKLDIAEKRLPQDGQLRAETDDGTLIDLRISTMPTLYGEKIVLRILDRQDARLGLSEIGLSPAQLDQLTQAIHQPSGMVLVTGPTGSGKTVTLYACLNALNQPGVNIATVEDPVEIPVVGINQVNIDERTGLTFAVALRAFMRQDPDILMVGEIRDTETAETSLKAAQTGHLVLSTLHTRSAPATLERLRQLGLPNYGVAGSVLLIVAQRLVRRLCECRIADKPVAALLHDAGFTDADVHALDTGQWTLYKANGCSKCHQTGYKGRVGIFEVMRVSPAIQKSMLNDGSTLDIAQQAAQEGSNSLRRAGLDKVMAGLTSLSEVLSETEATEDRRG</sequence>
<comment type="similarity">
    <text evidence="1">Belongs to the GSP E family.</text>
</comment>
<keyword evidence="3" id="KW-0067">ATP-binding</keyword>
<dbReference type="GO" id="GO:0016887">
    <property type="term" value="F:ATP hydrolysis activity"/>
    <property type="evidence" value="ECO:0007669"/>
    <property type="project" value="TreeGrafter"/>
</dbReference>